<gene>
    <name evidence="4" type="ORF">CBW42_10840</name>
</gene>
<organism evidence="4 5">
    <name type="scientific">Butyricicoccus porcorum</name>
    <dbReference type="NCBI Taxonomy" id="1945634"/>
    <lineage>
        <taxon>Bacteria</taxon>
        <taxon>Bacillati</taxon>
        <taxon>Bacillota</taxon>
        <taxon>Clostridia</taxon>
        <taxon>Eubacteriales</taxon>
        <taxon>Butyricicoccaceae</taxon>
        <taxon>Butyricicoccus</taxon>
    </lineage>
</organism>
<dbReference type="InterPro" id="IPR050097">
    <property type="entry name" value="Ferredoxin-NADP_redctase_2"/>
</dbReference>
<evidence type="ECO:0000259" key="3">
    <source>
        <dbReference type="Pfam" id="PF07992"/>
    </source>
</evidence>
<proteinExistence type="predicted"/>
<evidence type="ECO:0000256" key="1">
    <source>
        <dbReference type="ARBA" id="ARBA00022630"/>
    </source>
</evidence>
<reference evidence="4 5" key="1">
    <citation type="submission" date="2017-05" db="EMBL/GenBank/DDBJ databases">
        <title>Butyricicoccus porcorum sp. nov. a butyrate-producing bacterium from the swine intestinal tract.</title>
        <authorList>
            <person name="Trachsel J."/>
            <person name="Humphrey S."/>
            <person name="Allen H.K."/>
        </authorList>
    </citation>
    <scope>NUCLEOTIDE SEQUENCE [LARGE SCALE GENOMIC DNA]</scope>
    <source>
        <strain evidence="4">BB10</strain>
    </source>
</reference>
<dbReference type="AlphaFoldDB" id="A0A252F2G4"/>
<keyword evidence="5" id="KW-1185">Reference proteome</keyword>
<evidence type="ECO:0000313" key="5">
    <source>
        <dbReference type="Proteomes" id="UP000194903"/>
    </source>
</evidence>
<dbReference type="PRINTS" id="PR00469">
    <property type="entry name" value="PNDRDTASEII"/>
</dbReference>
<dbReference type="GO" id="GO:0016491">
    <property type="term" value="F:oxidoreductase activity"/>
    <property type="evidence" value="ECO:0007669"/>
    <property type="project" value="UniProtKB-KW"/>
</dbReference>
<accession>A0A252F2G4</accession>
<dbReference type="Gene3D" id="3.50.50.60">
    <property type="entry name" value="FAD/NAD(P)-binding domain"/>
    <property type="match status" value="2"/>
</dbReference>
<dbReference type="Pfam" id="PF07992">
    <property type="entry name" value="Pyr_redox_2"/>
    <property type="match status" value="1"/>
</dbReference>
<comment type="caution">
    <text evidence="4">The sequence shown here is derived from an EMBL/GenBank/DDBJ whole genome shotgun (WGS) entry which is preliminary data.</text>
</comment>
<protein>
    <recommendedName>
        <fullName evidence="3">FAD/NAD(P)-binding domain-containing protein</fullName>
    </recommendedName>
</protein>
<dbReference type="EMBL" id="NHOC01000009">
    <property type="protein sequence ID" value="OUM19966.1"/>
    <property type="molecule type" value="Genomic_DNA"/>
</dbReference>
<dbReference type="PANTHER" id="PTHR48105">
    <property type="entry name" value="THIOREDOXIN REDUCTASE 1-RELATED-RELATED"/>
    <property type="match status" value="1"/>
</dbReference>
<dbReference type="Proteomes" id="UP000194903">
    <property type="component" value="Unassembled WGS sequence"/>
</dbReference>
<dbReference type="PRINTS" id="PR00368">
    <property type="entry name" value="FADPNR"/>
</dbReference>
<dbReference type="InterPro" id="IPR023753">
    <property type="entry name" value="FAD/NAD-binding_dom"/>
</dbReference>
<dbReference type="SUPFAM" id="SSF51905">
    <property type="entry name" value="FAD/NAD(P)-binding domain"/>
    <property type="match status" value="1"/>
</dbReference>
<keyword evidence="1" id="KW-0285">Flavoprotein</keyword>
<sequence length="329" mass="34700">MDSAPPCWQARSASACPGRHSKPAFPPHIKGELTAMMKDCIIVGKGPAGLSAALYVRRAGFTPVVIGRDSGALGQSHRIENYFGLEAPISGDELFRRGLAQVERLGIEVISDEVVSIRETEDFRVSTASGRVLSGHSVLLATGRQRHVPEIPGVEQFLGAGVSQCAQCDGFLMRNRALAVIGSGDHAVAELSHLRPLTNNLRLFTNGATITTDRFPKDLPIVTEPIVEFYGENGMLAGIRTTGGDHPIDGAFLAQGIAAAADFAARMGVIMNGGSIQVDRNYQSNVPGLFAAGDCIGGVLQIAKAVSDGAIAGLSICEYIKNLPQQPEA</sequence>
<dbReference type="InterPro" id="IPR036188">
    <property type="entry name" value="FAD/NAD-bd_sf"/>
</dbReference>
<name>A0A252F2G4_9FIRM</name>
<keyword evidence="2" id="KW-0560">Oxidoreductase</keyword>
<evidence type="ECO:0000256" key="2">
    <source>
        <dbReference type="ARBA" id="ARBA00023002"/>
    </source>
</evidence>
<evidence type="ECO:0000313" key="4">
    <source>
        <dbReference type="EMBL" id="OUM19966.1"/>
    </source>
</evidence>
<feature type="domain" description="FAD/NAD(P)-binding" evidence="3">
    <location>
        <begin position="38"/>
        <end position="309"/>
    </location>
</feature>